<organism evidence="1 2">
    <name type="scientific">Lacimicrobium alkaliphilum</name>
    <dbReference type="NCBI Taxonomy" id="1526571"/>
    <lineage>
        <taxon>Bacteria</taxon>
        <taxon>Pseudomonadati</taxon>
        <taxon>Pseudomonadota</taxon>
        <taxon>Gammaproteobacteria</taxon>
        <taxon>Alteromonadales</taxon>
        <taxon>Alteromonadaceae</taxon>
        <taxon>Lacimicrobium</taxon>
    </lineage>
</organism>
<dbReference type="RefSeq" id="WP_062474896.1">
    <property type="nucleotide sequence ID" value="NZ_CP013650.1"/>
</dbReference>
<dbReference type="EMBL" id="CP013650">
    <property type="protein sequence ID" value="ALS96898.1"/>
    <property type="molecule type" value="Genomic_DNA"/>
</dbReference>
<proteinExistence type="predicted"/>
<protein>
    <submittedName>
        <fullName evidence="1">Uncharacterized protein</fullName>
    </submittedName>
</protein>
<evidence type="ECO:0000313" key="2">
    <source>
        <dbReference type="Proteomes" id="UP000068447"/>
    </source>
</evidence>
<dbReference type="OrthoDB" id="2467654at2"/>
<dbReference type="AlphaFoldDB" id="A0A0U3AFT6"/>
<keyword evidence="2" id="KW-1185">Reference proteome</keyword>
<dbReference type="Proteomes" id="UP000068447">
    <property type="component" value="Chromosome"/>
</dbReference>
<dbReference type="KEGG" id="lal:AT746_00465"/>
<dbReference type="STRING" id="1526571.AT746_00465"/>
<reference evidence="1 2" key="1">
    <citation type="submission" date="2015-12" db="EMBL/GenBank/DDBJ databases">
        <title>Complete genome of Lacimicrobium alkaliphilum KCTC 32984.</title>
        <authorList>
            <person name="Kim S.-G."/>
            <person name="Lee Y.-J."/>
        </authorList>
    </citation>
    <scope>NUCLEOTIDE SEQUENCE [LARGE SCALE GENOMIC DNA]</scope>
    <source>
        <strain evidence="1 2">YelD216</strain>
    </source>
</reference>
<sequence length="126" mass="14982">MEVTNPTVEEIRLWAYSEDEWPHDEWDLFLSWTREVDLFIELATDHKCPKQSFFLHMLYYIVGVTYSEPNKTDKIARIRSYAEKGLGVNHGAIKAWQVNINALLNNRVKYKYDNWRGGVFAEYQFT</sequence>
<name>A0A0U3AFT6_9ALTE</name>
<evidence type="ECO:0000313" key="1">
    <source>
        <dbReference type="EMBL" id="ALS96898.1"/>
    </source>
</evidence>
<gene>
    <name evidence="1" type="ORF">AT746_00465</name>
</gene>
<accession>A0A0U3AFT6</accession>